<dbReference type="InterPro" id="IPR052702">
    <property type="entry name" value="MscS-like_channel"/>
</dbReference>
<evidence type="ECO:0000256" key="4">
    <source>
        <dbReference type="ARBA" id="ARBA00022692"/>
    </source>
</evidence>
<dbReference type="Proteomes" id="UP001143486">
    <property type="component" value="Unassembled WGS sequence"/>
</dbReference>
<evidence type="ECO:0000256" key="3">
    <source>
        <dbReference type="ARBA" id="ARBA00022475"/>
    </source>
</evidence>
<feature type="domain" description="Mechanosensitive ion channel MscS" evidence="8">
    <location>
        <begin position="271"/>
        <end position="337"/>
    </location>
</feature>
<dbReference type="GO" id="GO:0008381">
    <property type="term" value="F:mechanosensitive monoatomic ion channel activity"/>
    <property type="evidence" value="ECO:0007669"/>
    <property type="project" value="UniProtKB-ARBA"/>
</dbReference>
<proteinExistence type="inferred from homology"/>
<comment type="caution">
    <text evidence="10">The sequence shown here is derived from an EMBL/GenBank/DDBJ whole genome shotgun (WGS) entry which is preliminary data.</text>
</comment>
<comment type="subcellular location">
    <subcellularLocation>
        <location evidence="1">Cell membrane</location>
        <topology evidence="1">Multi-pass membrane protein</topology>
    </subcellularLocation>
</comment>
<comment type="similarity">
    <text evidence="2">Belongs to the MscS (TC 1.A.23) family.</text>
</comment>
<protein>
    <submittedName>
        <fullName evidence="10">Mechanosensitive ion channel protein</fullName>
    </submittedName>
</protein>
<sequence>MTQDDSALDELLPLDAMQGRFGEILTWLQETLLDINIAIQIGLVAAAFIPALIFGPRLRHLVEAHTRELIRTGLARRLLTAAIALATPLALLAVLAVERVVLGAVDRPFHLINAAMSLMTAWLVIRAVTLIIRSRFWSQVAFYIAWPVAALDVFGLLDDVVMQLQALAIPLGETEEGDPVDLSLFDVLRTLIYFGVLFWAASFAGRAINTQLERAEEISPALRALIAKVLGFVLPIVALLIALQLTGFNLATLAIFSGAVGIGVGLGLQKTVANFAAGFTLLADKSIKPGDALEVDGQFGWVTGMQSRYVSMRTRDGTEHLIPNEHFIANGVINWSKSDRVVRQHAPFGVSYSTVDMEKVQQLAIAAAQSVDRVVPDKTPVCNLMEFGDSSVNFDLRFWISDPQNGLSNVRSDVYMAIWKSFHENGIEFPFPQMDVHVKEMPKG</sequence>
<dbReference type="SUPFAM" id="SSF50182">
    <property type="entry name" value="Sm-like ribonucleoproteins"/>
    <property type="match status" value="1"/>
</dbReference>
<dbReference type="GO" id="GO:0005886">
    <property type="term" value="C:plasma membrane"/>
    <property type="evidence" value="ECO:0007669"/>
    <property type="project" value="UniProtKB-SubCell"/>
</dbReference>
<feature type="domain" description="Mechanosensitive ion channel MscS C-terminal" evidence="9">
    <location>
        <begin position="347"/>
        <end position="429"/>
    </location>
</feature>
<dbReference type="InterPro" id="IPR011014">
    <property type="entry name" value="MscS_channel_TM-2"/>
</dbReference>
<keyword evidence="5 7" id="KW-1133">Transmembrane helix</keyword>
<dbReference type="SUPFAM" id="SSF82861">
    <property type="entry name" value="Mechanosensitive channel protein MscS (YggB), transmembrane region"/>
    <property type="match status" value="1"/>
</dbReference>
<dbReference type="SUPFAM" id="SSF82689">
    <property type="entry name" value="Mechanosensitive channel protein MscS (YggB), C-terminal domain"/>
    <property type="match status" value="1"/>
</dbReference>
<evidence type="ECO:0000313" key="10">
    <source>
        <dbReference type="EMBL" id="GLK51003.1"/>
    </source>
</evidence>
<dbReference type="AlphaFoldDB" id="A0A9W6IIT8"/>
<dbReference type="Pfam" id="PF00924">
    <property type="entry name" value="MS_channel_2nd"/>
    <property type="match status" value="1"/>
</dbReference>
<feature type="transmembrane region" description="Helical" evidence="7">
    <location>
        <begin position="248"/>
        <end position="268"/>
    </location>
</feature>
<evidence type="ECO:0000256" key="6">
    <source>
        <dbReference type="ARBA" id="ARBA00023136"/>
    </source>
</evidence>
<evidence type="ECO:0000259" key="9">
    <source>
        <dbReference type="Pfam" id="PF21082"/>
    </source>
</evidence>
<dbReference type="Gene3D" id="2.30.30.60">
    <property type="match status" value="1"/>
</dbReference>
<dbReference type="InterPro" id="IPR023408">
    <property type="entry name" value="MscS_beta-dom_sf"/>
</dbReference>
<dbReference type="PANTHER" id="PTHR30347">
    <property type="entry name" value="POTASSIUM CHANNEL RELATED"/>
    <property type="match status" value="1"/>
</dbReference>
<keyword evidence="4 7" id="KW-0812">Transmembrane</keyword>
<feature type="transmembrane region" description="Helical" evidence="7">
    <location>
        <begin position="78"/>
        <end position="97"/>
    </location>
</feature>
<name>A0A9W6IIT8_9PROT</name>
<organism evidence="10 11">
    <name type="scientific">Maricaulis virginensis</name>
    <dbReference type="NCBI Taxonomy" id="144022"/>
    <lineage>
        <taxon>Bacteria</taxon>
        <taxon>Pseudomonadati</taxon>
        <taxon>Pseudomonadota</taxon>
        <taxon>Alphaproteobacteria</taxon>
        <taxon>Maricaulales</taxon>
        <taxon>Maricaulaceae</taxon>
        <taxon>Maricaulis</taxon>
    </lineage>
</organism>
<dbReference type="Gene3D" id="3.30.70.100">
    <property type="match status" value="1"/>
</dbReference>
<dbReference type="Pfam" id="PF21082">
    <property type="entry name" value="MS_channel_3rd"/>
    <property type="match status" value="1"/>
</dbReference>
<feature type="transmembrane region" description="Helical" evidence="7">
    <location>
        <begin position="191"/>
        <end position="209"/>
    </location>
</feature>
<keyword evidence="11" id="KW-1185">Reference proteome</keyword>
<evidence type="ECO:0000313" key="11">
    <source>
        <dbReference type="Proteomes" id="UP001143486"/>
    </source>
</evidence>
<dbReference type="InterPro" id="IPR006685">
    <property type="entry name" value="MscS_channel_2nd"/>
</dbReference>
<feature type="transmembrane region" description="Helical" evidence="7">
    <location>
        <begin position="221"/>
        <end position="242"/>
    </location>
</feature>
<dbReference type="InterPro" id="IPR010920">
    <property type="entry name" value="LSM_dom_sf"/>
</dbReference>
<gene>
    <name evidence="10" type="ORF">GCM10017621_05110</name>
</gene>
<accession>A0A9W6IIT8</accession>
<dbReference type="Gene3D" id="1.10.287.1260">
    <property type="match status" value="1"/>
</dbReference>
<feature type="transmembrane region" description="Helical" evidence="7">
    <location>
        <begin position="109"/>
        <end position="128"/>
    </location>
</feature>
<feature type="transmembrane region" description="Helical" evidence="7">
    <location>
        <begin position="37"/>
        <end position="58"/>
    </location>
</feature>
<evidence type="ECO:0000259" key="8">
    <source>
        <dbReference type="Pfam" id="PF00924"/>
    </source>
</evidence>
<evidence type="ECO:0000256" key="7">
    <source>
        <dbReference type="SAM" id="Phobius"/>
    </source>
</evidence>
<feature type="transmembrane region" description="Helical" evidence="7">
    <location>
        <begin position="140"/>
        <end position="157"/>
    </location>
</feature>
<dbReference type="InterPro" id="IPR011066">
    <property type="entry name" value="MscS_channel_C_sf"/>
</dbReference>
<evidence type="ECO:0000256" key="1">
    <source>
        <dbReference type="ARBA" id="ARBA00004651"/>
    </source>
</evidence>
<dbReference type="EMBL" id="BSFE01000001">
    <property type="protein sequence ID" value="GLK51003.1"/>
    <property type="molecule type" value="Genomic_DNA"/>
</dbReference>
<reference evidence="10" key="1">
    <citation type="journal article" date="2014" name="Int. J. Syst. Evol. Microbiol.">
        <title>Complete genome sequence of Corynebacterium casei LMG S-19264T (=DSM 44701T), isolated from a smear-ripened cheese.</title>
        <authorList>
            <consortium name="US DOE Joint Genome Institute (JGI-PGF)"/>
            <person name="Walter F."/>
            <person name="Albersmeier A."/>
            <person name="Kalinowski J."/>
            <person name="Ruckert C."/>
        </authorList>
    </citation>
    <scope>NUCLEOTIDE SEQUENCE</scope>
    <source>
        <strain evidence="10">VKM B-1513</strain>
    </source>
</reference>
<keyword evidence="6 7" id="KW-0472">Membrane</keyword>
<evidence type="ECO:0000256" key="5">
    <source>
        <dbReference type="ARBA" id="ARBA00022989"/>
    </source>
</evidence>
<reference evidence="10" key="2">
    <citation type="submission" date="2023-01" db="EMBL/GenBank/DDBJ databases">
        <authorList>
            <person name="Sun Q."/>
            <person name="Evtushenko L."/>
        </authorList>
    </citation>
    <scope>NUCLEOTIDE SEQUENCE</scope>
    <source>
        <strain evidence="10">VKM B-1513</strain>
    </source>
</reference>
<keyword evidence="3" id="KW-1003">Cell membrane</keyword>
<dbReference type="RefSeq" id="WP_271185396.1">
    <property type="nucleotide sequence ID" value="NZ_BSFE01000001.1"/>
</dbReference>
<evidence type="ECO:0000256" key="2">
    <source>
        <dbReference type="ARBA" id="ARBA00008017"/>
    </source>
</evidence>
<dbReference type="PANTHER" id="PTHR30347:SF1">
    <property type="entry name" value="MECHANOSENSITIVE CHANNEL MSCK"/>
    <property type="match status" value="1"/>
</dbReference>
<dbReference type="InterPro" id="IPR049278">
    <property type="entry name" value="MS_channel_C"/>
</dbReference>